<dbReference type="OrthoDB" id="2445260at2"/>
<dbReference type="InterPro" id="IPR001608">
    <property type="entry name" value="Ala_racemase_N"/>
</dbReference>
<keyword evidence="3" id="KW-1185">Reference proteome</keyword>
<dbReference type="EMBL" id="VMHE01000038">
    <property type="protein sequence ID" value="TSJ60030.1"/>
    <property type="molecule type" value="Genomic_DNA"/>
</dbReference>
<dbReference type="InterPro" id="IPR051466">
    <property type="entry name" value="D-amino_acid_metab_enzyme"/>
</dbReference>
<gene>
    <name evidence="2" type="ORF">FPQ13_12420</name>
</gene>
<name>A0A556P6L3_9BACI</name>
<dbReference type="GO" id="GO:0036088">
    <property type="term" value="P:D-serine catabolic process"/>
    <property type="evidence" value="ECO:0007669"/>
    <property type="project" value="TreeGrafter"/>
</dbReference>
<dbReference type="PANTHER" id="PTHR28004">
    <property type="entry name" value="ZGC:162816-RELATED"/>
    <property type="match status" value="1"/>
</dbReference>
<dbReference type="Gene3D" id="3.20.20.10">
    <property type="entry name" value="Alanine racemase"/>
    <property type="match status" value="1"/>
</dbReference>
<protein>
    <submittedName>
        <fullName evidence="2">Amino acid deaminase/aldolase</fullName>
    </submittedName>
</protein>
<dbReference type="Pfam" id="PF01168">
    <property type="entry name" value="Ala_racemase_N"/>
    <property type="match status" value="1"/>
</dbReference>
<dbReference type="Proteomes" id="UP000316425">
    <property type="component" value="Unassembled WGS sequence"/>
</dbReference>
<accession>A0A556P6L3</accession>
<comment type="caution">
    <text evidence="2">The sequence shown here is derived from an EMBL/GenBank/DDBJ whole genome shotgun (WGS) entry which is preliminary data.</text>
</comment>
<evidence type="ECO:0000313" key="2">
    <source>
        <dbReference type="EMBL" id="TSJ60030.1"/>
    </source>
</evidence>
<dbReference type="GO" id="GO:0008721">
    <property type="term" value="F:D-serine ammonia-lyase activity"/>
    <property type="evidence" value="ECO:0007669"/>
    <property type="project" value="TreeGrafter"/>
</dbReference>
<dbReference type="InterPro" id="IPR029066">
    <property type="entry name" value="PLP-binding_barrel"/>
</dbReference>
<proteinExistence type="predicted"/>
<reference evidence="2 3" key="1">
    <citation type="submission" date="2019-07" db="EMBL/GenBank/DDBJ databases">
        <title>Allobacillus sp. nov. SKP isolated from shrimp paste of Euphausiacea.</title>
        <authorList>
            <person name="Kanchanasin P."/>
            <person name="Tanasupawat S."/>
            <person name="Shi W."/>
            <person name="Wu L."/>
            <person name="Ma J."/>
        </authorList>
    </citation>
    <scope>NUCLEOTIDE SEQUENCE [LARGE SCALE GENOMIC DNA]</scope>
    <source>
        <strain evidence="2 3">SKP4-8</strain>
    </source>
</reference>
<feature type="domain" description="Alanine racemase N-terminal" evidence="1">
    <location>
        <begin position="20"/>
        <end position="263"/>
    </location>
</feature>
<dbReference type="SUPFAM" id="SSF51419">
    <property type="entry name" value="PLP-binding barrel"/>
    <property type="match status" value="1"/>
</dbReference>
<dbReference type="PANTHER" id="PTHR28004:SF2">
    <property type="entry name" value="D-SERINE DEHYDRATASE"/>
    <property type="match status" value="1"/>
</dbReference>
<dbReference type="CDD" id="cd06813">
    <property type="entry name" value="PLPDE_III_DSD_D-TA_like_2"/>
    <property type="match status" value="1"/>
</dbReference>
<organism evidence="2 3">
    <name type="scientific">Allobacillus salarius</name>
    <dbReference type="NCBI Taxonomy" id="1955272"/>
    <lineage>
        <taxon>Bacteria</taxon>
        <taxon>Bacillati</taxon>
        <taxon>Bacillota</taxon>
        <taxon>Bacilli</taxon>
        <taxon>Bacillales</taxon>
        <taxon>Bacillaceae</taxon>
        <taxon>Allobacillus</taxon>
    </lineage>
</organism>
<evidence type="ECO:0000259" key="1">
    <source>
        <dbReference type="Pfam" id="PF01168"/>
    </source>
</evidence>
<evidence type="ECO:0000313" key="3">
    <source>
        <dbReference type="Proteomes" id="UP000316425"/>
    </source>
</evidence>
<dbReference type="RefSeq" id="WP_144089645.1">
    <property type="nucleotide sequence ID" value="NZ_VMHE01000038.1"/>
</dbReference>
<sequence>MVLDSNILPKGLSLPALFLNVNAFDENCEMIANKAQGKTIRIATKSIRSVPVLQRILNSSSVFQGLLCYSPDEAVYLAEAGFDDIMIGYPCWNEQALTKIAKLNARGHQITCMVDAEEQVEYLHRISEKAEGFFYLCMDIDMSTKFGSLHFGVRRSPINSTREAVRLARKIKTYSGLKLHGVMGYEAQIAGVTDRMPANRIKNQVVSFLKERSINEIHTRRKQIVQALADEGIELSIVNGGGTGSMDSTAMDESVTEIAAGSGFYAPLLFDYYRDFRYKPALFYSLPVVRKPAPNIYTCTSGGFIASGPHGKDKMPQPVYPPGGKLLPFEGAGEVQTPIYYEDVSLSIGDPIIFRAAKAGEICERFQVIICVKDKRIVDRYSTYRGDGQCFL</sequence>
<dbReference type="AlphaFoldDB" id="A0A556P6L3"/>